<accession>X8AKX1</accession>
<evidence type="ECO:0000313" key="1">
    <source>
        <dbReference type="EMBL" id="EUA32537.1"/>
    </source>
</evidence>
<dbReference type="EMBL" id="JAOB01000054">
    <property type="protein sequence ID" value="EUA32537.1"/>
    <property type="molecule type" value="Genomic_DNA"/>
</dbReference>
<reference evidence="1" key="1">
    <citation type="submission" date="2014-01" db="EMBL/GenBank/DDBJ databases">
        <authorList>
            <person name="Brown-Elliot B."/>
            <person name="Wallace R."/>
            <person name="Lenaerts A."/>
            <person name="Ordway D."/>
            <person name="DeGroote M.A."/>
            <person name="Parker T."/>
            <person name="Sizemore C."/>
            <person name="Tallon L.J."/>
            <person name="Sadzewicz L.K."/>
            <person name="Sengamalay N."/>
            <person name="Fraser C.M."/>
            <person name="Hine E."/>
            <person name="Shefchek K.A."/>
            <person name="Das S.P."/>
            <person name="Tettelin H."/>
        </authorList>
    </citation>
    <scope>NUCLEOTIDE SEQUENCE [LARGE SCALE GENOMIC DNA]</scope>
    <source>
        <strain evidence="1">4042</strain>
    </source>
</reference>
<name>X8AKX1_MYCXE</name>
<comment type="caution">
    <text evidence="1">The sequence shown here is derived from an EMBL/GenBank/DDBJ whole genome shotgun (WGS) entry which is preliminary data.</text>
</comment>
<proteinExistence type="predicted"/>
<organism evidence="1">
    <name type="scientific">Mycobacterium xenopi 4042</name>
    <dbReference type="NCBI Taxonomy" id="1299334"/>
    <lineage>
        <taxon>Bacteria</taxon>
        <taxon>Bacillati</taxon>
        <taxon>Actinomycetota</taxon>
        <taxon>Actinomycetes</taxon>
        <taxon>Mycobacteriales</taxon>
        <taxon>Mycobacteriaceae</taxon>
        <taxon>Mycobacterium</taxon>
    </lineage>
</organism>
<sequence length="52" mass="5418">MFSFFGMIAFTAIKGITGNLTGQCLLRPSGCTQLRTQAATPSSSQCPSSPCC</sequence>
<protein>
    <submittedName>
        <fullName evidence="1">Uncharacterized protein</fullName>
    </submittedName>
</protein>
<gene>
    <name evidence="1" type="ORF">I553_3536</name>
</gene>
<dbReference type="AlphaFoldDB" id="X8AKX1"/>